<name>A0A7W7YPF5_9BACT</name>
<dbReference type="Proteomes" id="UP000534294">
    <property type="component" value="Unassembled WGS sequence"/>
</dbReference>
<proteinExistence type="predicted"/>
<gene>
    <name evidence="2" type="ORF">HNQ64_004025</name>
</gene>
<dbReference type="Pfam" id="PF04536">
    <property type="entry name" value="TPM_phosphatase"/>
    <property type="match status" value="1"/>
</dbReference>
<evidence type="ECO:0000259" key="1">
    <source>
        <dbReference type="Pfam" id="PF04536"/>
    </source>
</evidence>
<reference evidence="2 3" key="1">
    <citation type="submission" date="2020-08" db="EMBL/GenBank/DDBJ databases">
        <title>Genomic Encyclopedia of Type Strains, Phase IV (KMG-IV): sequencing the most valuable type-strain genomes for metagenomic binning, comparative biology and taxonomic classification.</title>
        <authorList>
            <person name="Goeker M."/>
        </authorList>
    </citation>
    <scope>NUCLEOTIDE SEQUENCE [LARGE SCALE GENOMIC DNA]</scope>
    <source>
        <strain evidence="2 3">DSM 12251</strain>
    </source>
</reference>
<evidence type="ECO:0000313" key="2">
    <source>
        <dbReference type="EMBL" id="MBB5039747.1"/>
    </source>
</evidence>
<comment type="caution">
    <text evidence="2">The sequence shown here is derived from an EMBL/GenBank/DDBJ whole genome shotgun (WGS) entry which is preliminary data.</text>
</comment>
<accession>A0A7W7YPF5</accession>
<dbReference type="EMBL" id="JACHIF010000010">
    <property type="protein sequence ID" value="MBB5039747.1"/>
    <property type="molecule type" value="Genomic_DNA"/>
</dbReference>
<keyword evidence="3" id="KW-1185">Reference proteome</keyword>
<sequence>MSLAAVMTDLLPEIPLALHAFWLFNRGSLFSAVERGGDNHGVLLLIDTSSQRAVTIIGYGLEPFVSEMTLEVCLNAAAGSLAKEEYGPALEAFIREIERQLTTLQHQLPRTFGFEDAGTWLASGESPAEKVMARDDDLY</sequence>
<dbReference type="InterPro" id="IPR007621">
    <property type="entry name" value="TPM_dom"/>
</dbReference>
<organism evidence="2 3">
    <name type="scientific">Prosthecobacter dejongeii</name>
    <dbReference type="NCBI Taxonomy" id="48465"/>
    <lineage>
        <taxon>Bacteria</taxon>
        <taxon>Pseudomonadati</taxon>
        <taxon>Verrucomicrobiota</taxon>
        <taxon>Verrucomicrobiia</taxon>
        <taxon>Verrucomicrobiales</taxon>
        <taxon>Verrucomicrobiaceae</taxon>
        <taxon>Prosthecobacter</taxon>
    </lineage>
</organism>
<feature type="domain" description="TPM" evidence="1">
    <location>
        <begin position="35"/>
        <end position="99"/>
    </location>
</feature>
<dbReference type="Gene3D" id="3.10.310.50">
    <property type="match status" value="1"/>
</dbReference>
<evidence type="ECO:0000313" key="3">
    <source>
        <dbReference type="Proteomes" id="UP000534294"/>
    </source>
</evidence>
<protein>
    <recommendedName>
        <fullName evidence="1">TPM domain-containing protein</fullName>
    </recommendedName>
</protein>
<dbReference type="AlphaFoldDB" id="A0A7W7YPF5"/>